<feature type="domain" description="Gfo/Idh/MocA-like oxidoreductase N-terminal" evidence="2">
    <location>
        <begin position="8"/>
        <end position="126"/>
    </location>
</feature>
<evidence type="ECO:0000313" key="4">
    <source>
        <dbReference type="EMBL" id="CAA9240798.1"/>
    </source>
</evidence>
<dbReference type="EMBL" id="CADCTC010000095">
    <property type="protein sequence ID" value="CAA9240798.1"/>
    <property type="molecule type" value="Genomic_DNA"/>
</dbReference>
<dbReference type="PANTHER" id="PTHR43818:SF11">
    <property type="entry name" value="BCDNA.GH03377"/>
    <property type="match status" value="1"/>
</dbReference>
<dbReference type="InterPro" id="IPR050463">
    <property type="entry name" value="Gfo/Idh/MocA_oxidrdct_glycsds"/>
</dbReference>
<organism evidence="4">
    <name type="scientific">uncultured Chloroflexota bacterium</name>
    <dbReference type="NCBI Taxonomy" id="166587"/>
    <lineage>
        <taxon>Bacteria</taxon>
        <taxon>Bacillati</taxon>
        <taxon>Chloroflexota</taxon>
        <taxon>environmental samples</taxon>
    </lineage>
</organism>
<dbReference type="Pfam" id="PF22725">
    <property type="entry name" value="GFO_IDH_MocA_C3"/>
    <property type="match status" value="1"/>
</dbReference>
<proteinExistence type="predicted"/>
<dbReference type="InterPro" id="IPR055170">
    <property type="entry name" value="GFO_IDH_MocA-like_dom"/>
</dbReference>
<dbReference type="Pfam" id="PF01408">
    <property type="entry name" value="GFO_IDH_MocA"/>
    <property type="match status" value="1"/>
</dbReference>
<dbReference type="AlphaFoldDB" id="A0A6J4I460"/>
<gene>
    <name evidence="4" type="ORF">AVDCRST_MAG77-1669</name>
</gene>
<sequence length="348" mass="38034">MSKPEPIGLGVIGTGNIAGTCLRAAKRLDGPFRVRALCGLEADRLERLAREYGVPWTTADYPALLARPDVDAVAIYSPDHLHFPMIRDALLAGKDVVVTKPMVISSEEAAEVLALERRTGRVVLVGETSRYDHRTLAAHRLFQDGDLGRLIFGETHYVHDMRTVFDQTPWRYQEPHVKDFPIGSMCHPIALITMFFGDVAEVSAFGINGGMDPRYPANREDTFLVNLRFQGGGLGRVLGAYGLVHPPLPMEALSLFGTKGSLVNNDIILDKMPGHPTATLQYRAEGGYDGHNGQVYRYMEEFARCVREGHGAPSLSPAVDAAKTVAVGEAIKQSVKAGGAPVRPRMEF</sequence>
<dbReference type="GO" id="GO:0000166">
    <property type="term" value="F:nucleotide binding"/>
    <property type="evidence" value="ECO:0007669"/>
    <property type="project" value="InterPro"/>
</dbReference>
<dbReference type="Gene3D" id="3.30.360.10">
    <property type="entry name" value="Dihydrodipicolinate Reductase, domain 2"/>
    <property type="match status" value="1"/>
</dbReference>
<dbReference type="GO" id="GO:0016491">
    <property type="term" value="F:oxidoreductase activity"/>
    <property type="evidence" value="ECO:0007669"/>
    <property type="project" value="UniProtKB-KW"/>
</dbReference>
<dbReference type="SUPFAM" id="SSF55347">
    <property type="entry name" value="Glyceraldehyde-3-phosphate dehydrogenase-like, C-terminal domain"/>
    <property type="match status" value="1"/>
</dbReference>
<keyword evidence="1" id="KW-0560">Oxidoreductase</keyword>
<protein>
    <recommendedName>
        <fullName evidence="5">Gfo/Idh/MocA family oxidoreductase</fullName>
    </recommendedName>
</protein>
<reference evidence="4" key="1">
    <citation type="submission" date="2020-02" db="EMBL/GenBank/DDBJ databases">
        <authorList>
            <person name="Meier V. D."/>
        </authorList>
    </citation>
    <scope>NUCLEOTIDE SEQUENCE</scope>
    <source>
        <strain evidence="4">AVDCRST_MAG77</strain>
    </source>
</reference>
<evidence type="ECO:0000256" key="1">
    <source>
        <dbReference type="ARBA" id="ARBA00023002"/>
    </source>
</evidence>
<name>A0A6J4I460_9CHLR</name>
<feature type="domain" description="GFO/IDH/MocA-like oxidoreductase" evidence="3">
    <location>
        <begin position="136"/>
        <end position="262"/>
    </location>
</feature>
<evidence type="ECO:0000259" key="3">
    <source>
        <dbReference type="Pfam" id="PF22725"/>
    </source>
</evidence>
<evidence type="ECO:0008006" key="5">
    <source>
        <dbReference type="Google" id="ProtNLM"/>
    </source>
</evidence>
<dbReference type="InterPro" id="IPR036291">
    <property type="entry name" value="NAD(P)-bd_dom_sf"/>
</dbReference>
<dbReference type="InterPro" id="IPR000683">
    <property type="entry name" value="Gfo/Idh/MocA-like_OxRdtase_N"/>
</dbReference>
<dbReference type="SUPFAM" id="SSF51735">
    <property type="entry name" value="NAD(P)-binding Rossmann-fold domains"/>
    <property type="match status" value="1"/>
</dbReference>
<evidence type="ECO:0000259" key="2">
    <source>
        <dbReference type="Pfam" id="PF01408"/>
    </source>
</evidence>
<accession>A0A6J4I460</accession>
<dbReference type="Gene3D" id="3.40.50.720">
    <property type="entry name" value="NAD(P)-binding Rossmann-like Domain"/>
    <property type="match status" value="1"/>
</dbReference>
<dbReference type="PANTHER" id="PTHR43818">
    <property type="entry name" value="BCDNA.GH03377"/>
    <property type="match status" value="1"/>
</dbReference>